<comment type="caution">
    <text evidence="1">The sequence shown here is derived from an EMBL/GenBank/DDBJ whole genome shotgun (WGS) entry which is preliminary data.</text>
</comment>
<dbReference type="RefSeq" id="WP_377717798.1">
    <property type="nucleotide sequence ID" value="NZ_JBHSAM010000014.1"/>
</dbReference>
<accession>A0ABV8JW10</accession>
<proteinExistence type="predicted"/>
<sequence length="185" mass="20981">MIVCFGGDHIRFEAYPFSAASVCPEGAIPAARIREILPHAYPPEIRTVEGEVLFAEGVDAKALRAFAEQNDIPLVRRVDTWGLILEEFLDTALTSEEKEQTLRVLERCGISRLEAARIRRSVTDVMLAYNWTSLLWEWSHLNLYDVLRAYSGALTGDEFRLPAKEFEAFYREAMRIAEKGSLLGE</sequence>
<protein>
    <submittedName>
        <fullName evidence="1">Uncharacterized protein</fullName>
    </submittedName>
</protein>
<organism evidence="1 2">
    <name type="scientific">Paenibacillus xanthanilyticus</name>
    <dbReference type="NCBI Taxonomy" id="1783531"/>
    <lineage>
        <taxon>Bacteria</taxon>
        <taxon>Bacillati</taxon>
        <taxon>Bacillota</taxon>
        <taxon>Bacilli</taxon>
        <taxon>Bacillales</taxon>
        <taxon>Paenibacillaceae</taxon>
        <taxon>Paenibacillus</taxon>
    </lineage>
</organism>
<dbReference type="EMBL" id="JBHSAM010000014">
    <property type="protein sequence ID" value="MFC4099107.1"/>
    <property type="molecule type" value="Genomic_DNA"/>
</dbReference>
<keyword evidence="2" id="KW-1185">Reference proteome</keyword>
<name>A0ABV8JW10_9BACL</name>
<evidence type="ECO:0000313" key="2">
    <source>
        <dbReference type="Proteomes" id="UP001595715"/>
    </source>
</evidence>
<gene>
    <name evidence="1" type="ORF">ACFOZ8_05480</name>
</gene>
<dbReference type="Proteomes" id="UP001595715">
    <property type="component" value="Unassembled WGS sequence"/>
</dbReference>
<evidence type="ECO:0000313" key="1">
    <source>
        <dbReference type="EMBL" id="MFC4099107.1"/>
    </source>
</evidence>
<reference evidence="2" key="1">
    <citation type="journal article" date="2019" name="Int. J. Syst. Evol. Microbiol.">
        <title>The Global Catalogue of Microorganisms (GCM) 10K type strain sequencing project: providing services to taxonomists for standard genome sequencing and annotation.</title>
        <authorList>
            <consortium name="The Broad Institute Genomics Platform"/>
            <consortium name="The Broad Institute Genome Sequencing Center for Infectious Disease"/>
            <person name="Wu L."/>
            <person name="Ma J."/>
        </authorList>
    </citation>
    <scope>NUCLEOTIDE SEQUENCE [LARGE SCALE GENOMIC DNA]</scope>
    <source>
        <strain evidence="2">IBRC-M 10987</strain>
    </source>
</reference>